<reference evidence="9 10" key="1">
    <citation type="submission" date="2020-08" db="EMBL/GenBank/DDBJ databases">
        <title>Bridging the membrane lipid divide: bacteria of the FCB group superphylum have the potential to synthesize archaeal ether lipids.</title>
        <authorList>
            <person name="Villanueva L."/>
            <person name="Von Meijenfeldt F.A.B."/>
            <person name="Westbye A.B."/>
            <person name="Yadav S."/>
            <person name="Hopmans E.C."/>
            <person name="Dutilh B.E."/>
            <person name="Sinninghe Damste J.S."/>
        </authorList>
    </citation>
    <scope>NUCLEOTIDE SEQUENCE [LARGE SCALE GENOMIC DNA]</scope>
    <source>
        <strain evidence="9">NIOZ-UU17</strain>
    </source>
</reference>
<evidence type="ECO:0000256" key="7">
    <source>
        <dbReference type="SAM" id="Phobius"/>
    </source>
</evidence>
<dbReference type="PROSITE" id="PS00198">
    <property type="entry name" value="4FE4S_FER_1"/>
    <property type="match status" value="2"/>
</dbReference>
<keyword evidence="6 7" id="KW-0472">Membrane</keyword>
<dbReference type="Proteomes" id="UP000605201">
    <property type="component" value="Unassembled WGS sequence"/>
</dbReference>
<dbReference type="Pfam" id="PF13237">
    <property type="entry name" value="Fer4_10"/>
    <property type="match status" value="1"/>
</dbReference>
<evidence type="ECO:0000256" key="2">
    <source>
        <dbReference type="ARBA" id="ARBA00022475"/>
    </source>
</evidence>
<feature type="transmembrane region" description="Helical" evidence="7">
    <location>
        <begin position="217"/>
        <end position="235"/>
    </location>
</feature>
<gene>
    <name evidence="9" type="ORF">H8D96_16015</name>
</gene>
<comment type="subcellular location">
    <subcellularLocation>
        <location evidence="1">Cell membrane</location>
    </subcellularLocation>
</comment>
<accession>A0A8J6TNC6</accession>
<dbReference type="InterPro" id="IPR017900">
    <property type="entry name" value="4Fe4S_Fe_S_CS"/>
</dbReference>
<dbReference type="InterPro" id="IPR017896">
    <property type="entry name" value="4Fe4S_Fe-S-bd"/>
</dbReference>
<evidence type="ECO:0000256" key="5">
    <source>
        <dbReference type="ARBA" id="ARBA00023014"/>
    </source>
</evidence>
<keyword evidence="4" id="KW-0408">Iron</keyword>
<organism evidence="9 10">
    <name type="scientific">Candidatus Desulfatibia vada</name>
    <dbReference type="NCBI Taxonomy" id="2841696"/>
    <lineage>
        <taxon>Bacteria</taxon>
        <taxon>Pseudomonadati</taxon>
        <taxon>Thermodesulfobacteriota</taxon>
        <taxon>Desulfobacteria</taxon>
        <taxon>Desulfobacterales</taxon>
        <taxon>Desulfobacterales incertae sedis</taxon>
        <taxon>Candidatus Desulfatibia</taxon>
    </lineage>
</organism>
<proteinExistence type="predicted"/>
<dbReference type="EMBL" id="JACNIG010000297">
    <property type="protein sequence ID" value="MBC8433416.1"/>
    <property type="molecule type" value="Genomic_DNA"/>
</dbReference>
<dbReference type="GO" id="GO:0046872">
    <property type="term" value="F:metal ion binding"/>
    <property type="evidence" value="ECO:0007669"/>
    <property type="project" value="UniProtKB-KW"/>
</dbReference>
<evidence type="ECO:0000313" key="10">
    <source>
        <dbReference type="Proteomes" id="UP000605201"/>
    </source>
</evidence>
<dbReference type="PROSITE" id="PS51379">
    <property type="entry name" value="4FE4S_FER_2"/>
    <property type="match status" value="2"/>
</dbReference>
<keyword evidence="5" id="KW-0411">Iron-sulfur</keyword>
<evidence type="ECO:0000313" key="9">
    <source>
        <dbReference type="EMBL" id="MBC8433416.1"/>
    </source>
</evidence>
<keyword evidence="3" id="KW-0479">Metal-binding</keyword>
<dbReference type="PANTHER" id="PTHR30224">
    <property type="entry name" value="ELECTRON TRANSPORT PROTEIN"/>
    <property type="match status" value="1"/>
</dbReference>
<feature type="transmembrane region" description="Helical" evidence="7">
    <location>
        <begin position="92"/>
        <end position="110"/>
    </location>
</feature>
<sequence>MQETKKHKNDNEFLETKKKKTQPVPWGKRNWVQLGVFLVTIGIGVQFFIYVHQSSGDGVITVPRPPGVEGFLPIGALMGWKLYLQTGMWDHVHPAAMVIFGFACLLSIALRKSFCGWFCPAGTLSEWLWKFGGRFFGKNYQLPAWMDFPLRALKYLLLGFFVWAVFSMESLSILSFLQSPYYKISDVKMLHFFTRMSTLAMVVLILLGLASIIIRNFWCRYLCPYGALLGLLAIFSPTRIQRSPENCISCRRCSQICPYHLPVDEKLGIISPECNGCMDCTAVCPADNALELKTKGTGKYVWNTAKMSIVIIGLFAGLVFTARMTGHWQSSVTAQEFRIRLQTIDSPGVSHPAVRFR</sequence>
<dbReference type="Gene3D" id="3.30.70.20">
    <property type="match status" value="1"/>
</dbReference>
<comment type="caution">
    <text evidence="9">The sequence shown here is derived from an EMBL/GenBank/DDBJ whole genome shotgun (WGS) entry which is preliminary data.</text>
</comment>
<dbReference type="GO" id="GO:0005886">
    <property type="term" value="C:plasma membrane"/>
    <property type="evidence" value="ECO:0007669"/>
    <property type="project" value="UniProtKB-SubCell"/>
</dbReference>
<evidence type="ECO:0000256" key="3">
    <source>
        <dbReference type="ARBA" id="ARBA00022723"/>
    </source>
</evidence>
<feature type="transmembrane region" description="Helical" evidence="7">
    <location>
        <begin position="31"/>
        <end position="51"/>
    </location>
</feature>
<feature type="domain" description="4Fe-4S ferredoxin-type" evidence="8">
    <location>
        <begin position="269"/>
        <end position="295"/>
    </location>
</feature>
<evidence type="ECO:0000256" key="4">
    <source>
        <dbReference type="ARBA" id="ARBA00023004"/>
    </source>
</evidence>
<dbReference type="SUPFAM" id="SSF54862">
    <property type="entry name" value="4Fe-4S ferredoxins"/>
    <property type="match status" value="1"/>
</dbReference>
<evidence type="ECO:0000256" key="6">
    <source>
        <dbReference type="ARBA" id="ARBA00023136"/>
    </source>
</evidence>
<evidence type="ECO:0000256" key="1">
    <source>
        <dbReference type="ARBA" id="ARBA00004236"/>
    </source>
</evidence>
<feature type="transmembrane region" description="Helical" evidence="7">
    <location>
        <begin position="189"/>
        <end position="210"/>
    </location>
</feature>
<keyword evidence="2" id="KW-1003">Cell membrane</keyword>
<dbReference type="PANTHER" id="PTHR30224:SF4">
    <property type="entry name" value="ELECTRON TRANSPORT PROTEIN YCCM-RELATED"/>
    <property type="match status" value="1"/>
</dbReference>
<feature type="domain" description="4Fe-4S ferredoxin-type" evidence="8">
    <location>
        <begin position="238"/>
        <end position="266"/>
    </location>
</feature>
<keyword evidence="7" id="KW-1133">Transmembrane helix</keyword>
<feature type="transmembrane region" description="Helical" evidence="7">
    <location>
        <begin position="155"/>
        <end position="177"/>
    </location>
</feature>
<dbReference type="Pfam" id="PF12801">
    <property type="entry name" value="Fer4_5"/>
    <property type="match status" value="2"/>
</dbReference>
<evidence type="ECO:0000259" key="8">
    <source>
        <dbReference type="PROSITE" id="PS51379"/>
    </source>
</evidence>
<dbReference type="InterPro" id="IPR052378">
    <property type="entry name" value="NosR_regulator"/>
</dbReference>
<feature type="transmembrane region" description="Helical" evidence="7">
    <location>
        <begin position="300"/>
        <end position="320"/>
    </location>
</feature>
<name>A0A8J6TNC6_9BACT</name>
<dbReference type="AlphaFoldDB" id="A0A8J6TNC6"/>
<dbReference type="GO" id="GO:0051536">
    <property type="term" value="F:iron-sulfur cluster binding"/>
    <property type="evidence" value="ECO:0007669"/>
    <property type="project" value="UniProtKB-KW"/>
</dbReference>
<keyword evidence="7" id="KW-0812">Transmembrane</keyword>
<protein>
    <submittedName>
        <fullName evidence="9">4Fe-4S binding protein</fullName>
    </submittedName>
</protein>